<name>A0A2P2N949_RHIMU</name>
<sequence length="44" mass="5182">MTEKDKINPLKSSSPYQKSTDEYQLFNLRKKILMIHPCISRISV</sequence>
<organism evidence="1">
    <name type="scientific">Rhizophora mucronata</name>
    <name type="common">Asiatic mangrove</name>
    <dbReference type="NCBI Taxonomy" id="61149"/>
    <lineage>
        <taxon>Eukaryota</taxon>
        <taxon>Viridiplantae</taxon>
        <taxon>Streptophyta</taxon>
        <taxon>Embryophyta</taxon>
        <taxon>Tracheophyta</taxon>
        <taxon>Spermatophyta</taxon>
        <taxon>Magnoliopsida</taxon>
        <taxon>eudicotyledons</taxon>
        <taxon>Gunneridae</taxon>
        <taxon>Pentapetalae</taxon>
        <taxon>rosids</taxon>
        <taxon>fabids</taxon>
        <taxon>Malpighiales</taxon>
        <taxon>Rhizophoraceae</taxon>
        <taxon>Rhizophora</taxon>
    </lineage>
</organism>
<protein>
    <submittedName>
        <fullName evidence="1">Uncharacterized protein</fullName>
    </submittedName>
</protein>
<dbReference type="AlphaFoldDB" id="A0A2P2N949"/>
<proteinExistence type="predicted"/>
<reference evidence="1" key="1">
    <citation type="submission" date="2018-02" db="EMBL/GenBank/DDBJ databases">
        <title>Rhizophora mucronata_Transcriptome.</title>
        <authorList>
            <person name="Meera S.P."/>
            <person name="Sreeshan A."/>
            <person name="Augustine A."/>
        </authorList>
    </citation>
    <scope>NUCLEOTIDE SEQUENCE</scope>
    <source>
        <tissue evidence="1">Leaf</tissue>
    </source>
</reference>
<evidence type="ECO:0000313" key="1">
    <source>
        <dbReference type="EMBL" id="MBX38998.1"/>
    </source>
</evidence>
<dbReference type="EMBL" id="GGEC01058514">
    <property type="protein sequence ID" value="MBX38998.1"/>
    <property type="molecule type" value="Transcribed_RNA"/>
</dbReference>
<accession>A0A2P2N949</accession>